<accession>A0ABR0KTV3</accession>
<name>A0ABR0KTV3_9PEZI</name>
<dbReference type="PANTHER" id="PTHR38422:SF1">
    <property type="entry name" value="SOMETHING ABOUT SILENCING PROTEIN 4"/>
    <property type="match status" value="1"/>
</dbReference>
<evidence type="ECO:0000313" key="3">
    <source>
        <dbReference type="EMBL" id="KAK5130362.1"/>
    </source>
</evidence>
<evidence type="ECO:0000313" key="4">
    <source>
        <dbReference type="Proteomes" id="UP001357485"/>
    </source>
</evidence>
<protein>
    <recommendedName>
        <fullName evidence="2">Something about silencing protein 4 domain-containing protein</fullName>
    </recommendedName>
</protein>
<dbReference type="PANTHER" id="PTHR38422">
    <property type="entry name" value="SOMETHING ABOUT SILENCING PROTEIN 4"/>
    <property type="match status" value="1"/>
</dbReference>
<feature type="compositionally biased region" description="Polar residues" evidence="1">
    <location>
        <begin position="17"/>
        <end position="39"/>
    </location>
</feature>
<feature type="region of interest" description="Disordered" evidence="1">
    <location>
        <begin position="354"/>
        <end position="379"/>
    </location>
</feature>
<gene>
    <name evidence="3" type="ORF">LTR16_001576</name>
</gene>
<sequence>MPNSSRPSLRSARGRFTRTTDSSVIRQPRVPTTPSSEAIHTNDGPPAAKRARLTFQRPKPQAVTSHVSSKSGRLKPPTKITVTQPYGGILQTTNGVQTTLAFCEDSLLSRPSQASTPKANGLVDGAGQSLSARNKDKRTLRSQDGGSRLKSDLAIYFPNYDEVVFDAPKQPDTPIYITDNPYKQTNAPISIVTPKALGTLTTPHVPNAYTHGLQPNNAAFPRASSQPYNGAQVVDFSSIDRSVHHHVQDPMTDALYFKPHRRAERKEKQLRNIEKERAMHEKVQLERLLDGLLGHDWLRVMGISGITDTEAKRYEPKRDYFVREVRALVDKFKIWKEEEKRLKLEKESALLAKEEAEDAEEFEDEDDAASNGGPPSSEIDASAARQLLHEANLATSPSKGRHRPPEPIYYRPPTPEGPFTSFYSKPYLRAAAVGKHRHGRSTAAFGHPIPDLAEKEFTLPRDYLTPDAIRTNARKRRRLKRESKE</sequence>
<dbReference type="InterPro" id="IPR029184">
    <property type="entry name" value="Sas4_dom"/>
</dbReference>
<feature type="compositionally biased region" description="Basic and acidic residues" evidence="1">
    <location>
        <begin position="133"/>
        <end position="145"/>
    </location>
</feature>
<evidence type="ECO:0000256" key="1">
    <source>
        <dbReference type="SAM" id="MobiDB-lite"/>
    </source>
</evidence>
<dbReference type="EMBL" id="JAVRRA010024707">
    <property type="protein sequence ID" value="KAK5130362.1"/>
    <property type="molecule type" value="Genomic_DNA"/>
</dbReference>
<feature type="region of interest" description="Disordered" evidence="1">
    <location>
        <begin position="392"/>
        <end position="413"/>
    </location>
</feature>
<proteinExistence type="predicted"/>
<dbReference type="InterPro" id="IPR038988">
    <property type="entry name" value="Sas4"/>
</dbReference>
<evidence type="ECO:0000259" key="2">
    <source>
        <dbReference type="Pfam" id="PF15460"/>
    </source>
</evidence>
<organism evidence="3 4">
    <name type="scientific">Cryomyces antarcticus</name>
    <dbReference type="NCBI Taxonomy" id="329879"/>
    <lineage>
        <taxon>Eukaryota</taxon>
        <taxon>Fungi</taxon>
        <taxon>Dikarya</taxon>
        <taxon>Ascomycota</taxon>
        <taxon>Pezizomycotina</taxon>
        <taxon>Dothideomycetes</taxon>
        <taxon>Dothideomycetes incertae sedis</taxon>
        <taxon>Cryomyces</taxon>
    </lineage>
</organism>
<feature type="region of interest" description="Disordered" evidence="1">
    <location>
        <begin position="110"/>
        <end position="145"/>
    </location>
</feature>
<keyword evidence="4" id="KW-1185">Reference proteome</keyword>
<reference evidence="3 4" key="1">
    <citation type="submission" date="2023-08" db="EMBL/GenBank/DDBJ databases">
        <title>Black Yeasts Isolated from many extreme environments.</title>
        <authorList>
            <person name="Coleine C."/>
            <person name="Stajich J.E."/>
            <person name="Selbmann L."/>
        </authorList>
    </citation>
    <scope>NUCLEOTIDE SEQUENCE [LARGE SCALE GENOMIC DNA]</scope>
    <source>
        <strain evidence="3 4">CCFEE 536</strain>
    </source>
</reference>
<dbReference type="Pfam" id="PF15460">
    <property type="entry name" value="SAS4"/>
    <property type="match status" value="1"/>
</dbReference>
<feature type="compositionally biased region" description="Polar residues" evidence="1">
    <location>
        <begin position="62"/>
        <end position="71"/>
    </location>
</feature>
<feature type="domain" description="Something about silencing protein 4" evidence="2">
    <location>
        <begin position="249"/>
        <end position="344"/>
    </location>
</feature>
<comment type="caution">
    <text evidence="3">The sequence shown here is derived from an EMBL/GenBank/DDBJ whole genome shotgun (WGS) entry which is preliminary data.</text>
</comment>
<feature type="compositionally biased region" description="Acidic residues" evidence="1">
    <location>
        <begin position="355"/>
        <end position="368"/>
    </location>
</feature>
<feature type="region of interest" description="Disordered" evidence="1">
    <location>
        <begin position="1"/>
        <end position="80"/>
    </location>
</feature>
<dbReference type="Proteomes" id="UP001357485">
    <property type="component" value="Unassembled WGS sequence"/>
</dbReference>